<name>A0A6J4VJI0_9BACT</name>
<dbReference type="EMBL" id="CADCWL010000210">
    <property type="protein sequence ID" value="CAA9579845.1"/>
    <property type="molecule type" value="Genomic_DNA"/>
</dbReference>
<organism evidence="2">
    <name type="scientific">uncultured Thermomicrobiales bacterium</name>
    <dbReference type="NCBI Taxonomy" id="1645740"/>
    <lineage>
        <taxon>Bacteria</taxon>
        <taxon>Pseudomonadati</taxon>
        <taxon>Thermomicrobiota</taxon>
        <taxon>Thermomicrobia</taxon>
        <taxon>Thermomicrobiales</taxon>
        <taxon>environmental samples</taxon>
    </lineage>
</organism>
<sequence length="58" mass="5424">MVAAPDHAGGARSARTGGVPAEADGGAPVGAPAVVWVHGDCLNPGGPALVAYPGPPAL</sequence>
<accession>A0A6J4VJI0</accession>
<feature type="compositionally biased region" description="Low complexity" evidence="1">
    <location>
        <begin position="17"/>
        <end position="30"/>
    </location>
</feature>
<evidence type="ECO:0000256" key="1">
    <source>
        <dbReference type="SAM" id="MobiDB-lite"/>
    </source>
</evidence>
<proteinExistence type="predicted"/>
<dbReference type="AlphaFoldDB" id="A0A6J4VJI0"/>
<protein>
    <submittedName>
        <fullName evidence="2">Uncharacterized protein</fullName>
    </submittedName>
</protein>
<reference evidence="2" key="1">
    <citation type="submission" date="2020-02" db="EMBL/GenBank/DDBJ databases">
        <authorList>
            <person name="Meier V. D."/>
        </authorList>
    </citation>
    <scope>NUCLEOTIDE SEQUENCE</scope>
    <source>
        <strain evidence="2">AVDCRST_MAG19</strain>
    </source>
</reference>
<evidence type="ECO:0000313" key="2">
    <source>
        <dbReference type="EMBL" id="CAA9579845.1"/>
    </source>
</evidence>
<feature type="region of interest" description="Disordered" evidence="1">
    <location>
        <begin position="1"/>
        <end position="30"/>
    </location>
</feature>
<gene>
    <name evidence="2" type="ORF">AVDCRST_MAG19-3810</name>
</gene>